<comment type="caution">
    <text evidence="3">The sequence shown here is derived from an EMBL/GenBank/DDBJ whole genome shotgun (WGS) entry which is preliminary data.</text>
</comment>
<dbReference type="PIRSF" id="PIRSF017082">
    <property type="entry name" value="YflP"/>
    <property type="match status" value="1"/>
</dbReference>
<protein>
    <submittedName>
        <fullName evidence="3">Extra-cytoplasmic solute receptor</fullName>
    </submittedName>
</protein>
<dbReference type="PANTHER" id="PTHR42928">
    <property type="entry name" value="TRICARBOXYLATE-BINDING PROTEIN"/>
    <property type="match status" value="1"/>
</dbReference>
<feature type="signal peptide" evidence="2">
    <location>
        <begin position="1"/>
        <end position="36"/>
    </location>
</feature>
<dbReference type="InterPro" id="IPR042100">
    <property type="entry name" value="Bug_dom1"/>
</dbReference>
<dbReference type="Gene3D" id="3.40.190.10">
    <property type="entry name" value="Periplasmic binding protein-like II"/>
    <property type="match status" value="1"/>
</dbReference>
<comment type="similarity">
    <text evidence="1">Belongs to the UPF0065 (bug) family.</text>
</comment>
<dbReference type="PANTHER" id="PTHR42928:SF5">
    <property type="entry name" value="BLR1237 PROTEIN"/>
    <property type="match status" value="1"/>
</dbReference>
<evidence type="ECO:0000313" key="4">
    <source>
        <dbReference type="Proteomes" id="UP000005808"/>
    </source>
</evidence>
<proteinExistence type="inferred from homology"/>
<dbReference type="SUPFAM" id="SSF53850">
    <property type="entry name" value="Periplasmic binding protein-like II"/>
    <property type="match status" value="1"/>
</dbReference>
<evidence type="ECO:0000313" key="3">
    <source>
        <dbReference type="EMBL" id="EHP42067.1"/>
    </source>
</evidence>
<reference evidence="3 4" key="1">
    <citation type="journal article" date="2012" name="J. Bacteriol.">
        <title>De Novo Genome Project of Cupriavidus basilensis OR16.</title>
        <authorList>
            <person name="Cserhati M."/>
            <person name="Kriszt B."/>
            <person name="Szoboszlay S."/>
            <person name="Toth A."/>
            <person name="Szabo I."/>
            <person name="Tancsics A."/>
            <person name="Nagy I."/>
            <person name="Horvath B."/>
            <person name="Nagy I."/>
            <person name="Kukolya J."/>
        </authorList>
    </citation>
    <scope>NUCLEOTIDE SEQUENCE [LARGE SCALE GENOMIC DNA]</scope>
    <source>
        <strain evidence="3 4">OR16</strain>
    </source>
</reference>
<dbReference type="Proteomes" id="UP000005808">
    <property type="component" value="Unassembled WGS sequence"/>
</dbReference>
<gene>
    <name evidence="3" type="ORF">OR16_16632</name>
</gene>
<dbReference type="PATRIC" id="fig|1127483.3.peg.3338"/>
<keyword evidence="2" id="KW-0732">Signal</keyword>
<dbReference type="CDD" id="cd07012">
    <property type="entry name" value="PBP2_Bug_TTT"/>
    <property type="match status" value="1"/>
</dbReference>
<dbReference type="InterPro" id="IPR005064">
    <property type="entry name" value="BUG"/>
</dbReference>
<evidence type="ECO:0000256" key="2">
    <source>
        <dbReference type="SAM" id="SignalP"/>
    </source>
</evidence>
<name>H1S624_9BURK</name>
<organism evidence="3 4">
    <name type="scientific">Cupriavidus basilensis OR16</name>
    <dbReference type="NCBI Taxonomy" id="1127483"/>
    <lineage>
        <taxon>Bacteria</taxon>
        <taxon>Pseudomonadati</taxon>
        <taxon>Pseudomonadota</taxon>
        <taxon>Betaproteobacteria</taxon>
        <taxon>Burkholderiales</taxon>
        <taxon>Burkholderiaceae</taxon>
        <taxon>Cupriavidus</taxon>
    </lineage>
</organism>
<accession>H1S624</accession>
<feature type="chain" id="PRO_5003554312" evidence="2">
    <location>
        <begin position="37"/>
        <end position="339"/>
    </location>
</feature>
<keyword evidence="3" id="KW-0675">Receptor</keyword>
<dbReference type="Gene3D" id="3.40.190.150">
    <property type="entry name" value="Bordetella uptake gene, domain 1"/>
    <property type="match status" value="1"/>
</dbReference>
<dbReference type="Pfam" id="PF03401">
    <property type="entry name" value="TctC"/>
    <property type="match status" value="1"/>
</dbReference>
<dbReference type="AlphaFoldDB" id="H1S624"/>
<dbReference type="EMBL" id="AHJE01000040">
    <property type="protein sequence ID" value="EHP42067.1"/>
    <property type="molecule type" value="Genomic_DNA"/>
</dbReference>
<evidence type="ECO:0000256" key="1">
    <source>
        <dbReference type="ARBA" id="ARBA00006987"/>
    </source>
</evidence>
<sequence length="339" mass="35755">MPRISLMSKSNPHGNRIGLAAVFALAAALLVPQASRADEAASYPQKPIRMIVPFPAGGGSDTVARLIGHQLTAIWGQPVVVENKPGASGTLGFTAAAKAGRDGYTLLLGATPLVQLQSVYKSLPYDTFRDFSPVARVALSADVFAVPATTGINSARAFIAAARANPGKLSYGSYGNGTSSHMHGELLRMQGGVDLTHVAYKGGMPAMQDLLGGQVSSAFVDVASSRSSLVSPKIKVLAVTGERRLQLLPDVPTFTELGFRDFEPNGWYGLFVPAGTPKAVVEKLTSAVMSILSKPETLEIIRGQGLEPGALAPDEFGRLMRRDAQIWSRIASSARITLD</sequence>